<dbReference type="EMBL" id="BLRV01000101">
    <property type="protein sequence ID" value="GFP21778.1"/>
    <property type="molecule type" value="Genomic_DNA"/>
</dbReference>
<evidence type="ECO:0000313" key="1">
    <source>
        <dbReference type="EMBL" id="GFP21778.1"/>
    </source>
</evidence>
<keyword evidence="6" id="KW-1185">Reference proteome</keyword>
<evidence type="ECO:0008006" key="7">
    <source>
        <dbReference type="Google" id="ProtNLM"/>
    </source>
</evidence>
<evidence type="ECO:0000313" key="3">
    <source>
        <dbReference type="EMBL" id="GFP34889.1"/>
    </source>
</evidence>
<reference evidence="4 5" key="1">
    <citation type="journal article" date="2020" name="Front. Microbiol.">
        <title>Single-cell genomics of novel Actinobacteria with the Wood-Ljungdahl pathway discovered in a serpentinizing system.</title>
        <authorList>
            <person name="Merino N."/>
            <person name="Kawai M."/>
            <person name="Boyd E.S."/>
            <person name="Colman D.R."/>
            <person name="McGlynn S.E."/>
            <person name="Nealson K.H."/>
            <person name="Kurokawa K."/>
            <person name="Hongoh Y."/>
        </authorList>
    </citation>
    <scope>NUCLEOTIDE SEQUENCE [LARGE SCALE GENOMIC DNA]</scope>
    <source>
        <strain evidence="1 5">S06</strain>
        <strain evidence="2 6">S33</strain>
        <strain evidence="3 4">S43</strain>
    </source>
</reference>
<comment type="caution">
    <text evidence="2">The sequence shown here is derived from an EMBL/GenBank/DDBJ whole genome shotgun (WGS) entry which is preliminary data.</text>
</comment>
<gene>
    <name evidence="1" type="ORF">HKBW3S06_01005</name>
    <name evidence="2" type="ORF">HKBW3S33_01570</name>
    <name evidence="3" type="ORF">HKBW3S43_00681</name>
</gene>
<dbReference type="EMBL" id="BLSB01000031">
    <property type="protein sequence ID" value="GFP34889.1"/>
    <property type="molecule type" value="Genomic_DNA"/>
</dbReference>
<evidence type="ECO:0000313" key="6">
    <source>
        <dbReference type="Proteomes" id="UP000591948"/>
    </source>
</evidence>
<dbReference type="Gene3D" id="3.40.600.30">
    <property type="match status" value="1"/>
</dbReference>
<dbReference type="EMBL" id="BLRY01000126">
    <property type="protein sequence ID" value="GFP28153.1"/>
    <property type="molecule type" value="Genomic_DNA"/>
</dbReference>
<dbReference type="CDD" id="cd22361">
    <property type="entry name" value="ThaI-like"/>
    <property type="match status" value="1"/>
</dbReference>
<accession>A0A6V8P731</accession>
<sequence>MPSTLIEIFEDEKLVEKIKRRLPYLFQLAELESSRAGKTGMEVGSVRERIVVALPIYKFGEANVETEIPITEPEVDAKLFGEPISIKAITGKGFGGVKLIWTVDAQKAKEFRETYYPRCEILLVQINWNGVGGFYSIPLEVQKRLFDKIGRQNYIKLPKPGTNPRGVEITKEALWSLVEDGESRSILMDWHRTRVNFNTYKRWVDLWRED</sequence>
<name>A0A6V8P731_9ACTN</name>
<dbReference type="Proteomes" id="UP000576480">
    <property type="component" value="Unassembled WGS sequence"/>
</dbReference>
<dbReference type="Proteomes" id="UP000580051">
    <property type="component" value="Unassembled WGS sequence"/>
</dbReference>
<evidence type="ECO:0000313" key="2">
    <source>
        <dbReference type="EMBL" id="GFP28153.1"/>
    </source>
</evidence>
<dbReference type="Pfam" id="PF15514">
    <property type="entry name" value="ThaI"/>
    <property type="match status" value="1"/>
</dbReference>
<dbReference type="InterPro" id="IPR038374">
    <property type="entry name" value="ThaI_sf"/>
</dbReference>
<proteinExistence type="predicted"/>
<dbReference type="InterPro" id="IPR029128">
    <property type="entry name" value="ThaI"/>
</dbReference>
<dbReference type="Proteomes" id="UP000591948">
    <property type="component" value="Unassembled WGS sequence"/>
</dbReference>
<dbReference type="AlphaFoldDB" id="A0A6V8P731"/>
<organism evidence="2 6">
    <name type="scientific">Candidatus Hakubella thermalkaliphila</name>
    <dbReference type="NCBI Taxonomy" id="2754717"/>
    <lineage>
        <taxon>Bacteria</taxon>
        <taxon>Bacillati</taxon>
        <taxon>Actinomycetota</taxon>
        <taxon>Actinomycetota incertae sedis</taxon>
        <taxon>Candidatus Hakubellales</taxon>
        <taxon>Candidatus Hakubellaceae</taxon>
        <taxon>Candidatus Hakubella</taxon>
    </lineage>
</organism>
<evidence type="ECO:0000313" key="4">
    <source>
        <dbReference type="Proteomes" id="UP000576480"/>
    </source>
</evidence>
<protein>
    <recommendedName>
        <fullName evidence="7">Type II restriction endonuclease subunit R</fullName>
    </recommendedName>
</protein>
<evidence type="ECO:0000313" key="5">
    <source>
        <dbReference type="Proteomes" id="UP000580051"/>
    </source>
</evidence>